<dbReference type="InterPro" id="IPR001258">
    <property type="entry name" value="NHL_repeat"/>
</dbReference>
<dbReference type="GO" id="GO:0008270">
    <property type="term" value="F:zinc ion binding"/>
    <property type="evidence" value="ECO:0007669"/>
    <property type="project" value="UniProtKB-KW"/>
</dbReference>
<feature type="domain" description="Yip1" evidence="8">
    <location>
        <begin position="517"/>
        <end position="683"/>
    </location>
</feature>
<name>A0A927H4L0_9BACL</name>
<proteinExistence type="predicted"/>
<protein>
    <submittedName>
        <fullName evidence="9">SMP-30/gluconolactonase/LRE family protein</fullName>
    </submittedName>
</protein>
<feature type="repeat" description="NHL" evidence="6">
    <location>
        <begin position="111"/>
        <end position="150"/>
    </location>
</feature>
<feature type="transmembrane region" description="Helical" evidence="7">
    <location>
        <begin position="534"/>
        <end position="552"/>
    </location>
</feature>
<feature type="transmembrane region" description="Helical" evidence="7">
    <location>
        <begin position="603"/>
        <end position="623"/>
    </location>
</feature>
<dbReference type="GO" id="GO:0016020">
    <property type="term" value="C:membrane"/>
    <property type="evidence" value="ECO:0007669"/>
    <property type="project" value="UniProtKB-SubCell"/>
</dbReference>
<evidence type="ECO:0000256" key="4">
    <source>
        <dbReference type="ARBA" id="ARBA00022989"/>
    </source>
</evidence>
<feature type="transmembrane region" description="Helical" evidence="7">
    <location>
        <begin position="467"/>
        <end position="484"/>
    </location>
</feature>
<comment type="caution">
    <text evidence="9">The sequence shown here is derived from an EMBL/GenBank/DDBJ whole genome shotgun (WGS) entry which is preliminary data.</text>
</comment>
<dbReference type="RefSeq" id="WP_190859877.1">
    <property type="nucleotide sequence ID" value="NZ_JACXIY010000010.1"/>
</dbReference>
<keyword evidence="3" id="KW-0677">Repeat</keyword>
<dbReference type="SUPFAM" id="SSF48452">
    <property type="entry name" value="TPR-like"/>
    <property type="match status" value="1"/>
</dbReference>
<dbReference type="EMBL" id="JACXIY010000010">
    <property type="protein sequence ID" value="MBD2868516.1"/>
    <property type="molecule type" value="Genomic_DNA"/>
</dbReference>
<feature type="transmembrane region" description="Helical" evidence="7">
    <location>
        <begin position="667"/>
        <end position="690"/>
    </location>
</feature>
<keyword evidence="2 7" id="KW-0812">Transmembrane</keyword>
<dbReference type="Pfam" id="PF01436">
    <property type="entry name" value="NHL"/>
    <property type="match status" value="1"/>
</dbReference>
<dbReference type="AlphaFoldDB" id="A0A927H4L0"/>
<dbReference type="Gene3D" id="2.120.10.30">
    <property type="entry name" value="TolB, C-terminal domain"/>
    <property type="match status" value="2"/>
</dbReference>
<gene>
    <name evidence="9" type="ORF">IDH41_08000</name>
</gene>
<keyword evidence="10" id="KW-1185">Reference proteome</keyword>
<dbReference type="InterPro" id="IPR011042">
    <property type="entry name" value="6-blade_b-propeller_TolB-like"/>
</dbReference>
<feature type="repeat" description="NHL" evidence="6">
    <location>
        <begin position="76"/>
        <end position="106"/>
    </location>
</feature>
<evidence type="ECO:0000256" key="7">
    <source>
        <dbReference type="SAM" id="Phobius"/>
    </source>
</evidence>
<dbReference type="InterPro" id="IPR006977">
    <property type="entry name" value="Yip1_dom"/>
</dbReference>
<evidence type="ECO:0000259" key="8">
    <source>
        <dbReference type="Pfam" id="PF04893"/>
    </source>
</evidence>
<dbReference type="PANTHER" id="PTHR24104">
    <property type="entry name" value="E3 UBIQUITIN-PROTEIN LIGASE NHLRC1-RELATED"/>
    <property type="match status" value="1"/>
</dbReference>
<dbReference type="CDD" id="cd05819">
    <property type="entry name" value="NHL"/>
    <property type="match status" value="1"/>
</dbReference>
<evidence type="ECO:0000256" key="2">
    <source>
        <dbReference type="ARBA" id="ARBA00022692"/>
    </source>
</evidence>
<sequence length="708" mass="79855">MKPKRGGLWLFLSLIILSTVFFPLTAKADVKYDTYTKNSAGNLIWLQPAYIPIDVIGEDLYMPDPNDPSVKTVSSLSHPKDIFIDDDNEIYIADTGNNRIVHLDGGGGLVRFLTVPESALNKPEGVFVTKEGEIFVADTGNRRIVKLDKDGKLVKEFVKPDSQFISDTFVFTPVKLIVDERGFLYVASQGSYEGLLVLDPNGHLQGYFGTNETVLSAMDALKKWLYTEKMYAREVLKRPETINSLASDGNGFIYTVTGGSISSDQLKKLNSRGADMLRSSQGSFGEYRPSDARGLAPTAVKTPQLIDVAVDSEGNIAVVDQQFKYISHYDGNGTLLYFWGGPSAAGTSQIGLMKSPVALDFNARNELFVLDDQENIIQKFRMSEFGQKVVEANKLTLAGFYEDSEKLWQEVLRLNADFSPAIQGLAQAAFKKEQFEEAKRLFKAAGDQEGFSESYWQIRLLWFQQNFSWIATIIMAGIFLMVALDKWTVTKRLKAKWRSRERSRNPLITHFKHAFFILRHPVDGFTAIRYEGKGTYWSAAVIIAGTYSALLIREYVTSFSFQLVHFVNVYNVFTQFFIVWIMWVIANYLVSSIYRGEGRFRDIFIGSAYALVPYILIGIPLALLSNVMTLSESSVYNFVSQGLVIWIGLLMFWNTQWIHNYSVGETIINIVLTLVTMIVIGLLLFITVGLTSDLFSFLYELYQEVTLR</sequence>
<dbReference type="Pfam" id="PF04893">
    <property type="entry name" value="Yip1"/>
    <property type="match status" value="1"/>
</dbReference>
<dbReference type="PANTHER" id="PTHR24104:SF25">
    <property type="entry name" value="PROTEIN LIN-41"/>
    <property type="match status" value="1"/>
</dbReference>
<keyword evidence="4 7" id="KW-1133">Transmembrane helix</keyword>
<dbReference type="InterPro" id="IPR011990">
    <property type="entry name" value="TPR-like_helical_dom_sf"/>
</dbReference>
<evidence type="ECO:0000313" key="9">
    <source>
        <dbReference type="EMBL" id="MBD2868516.1"/>
    </source>
</evidence>
<dbReference type="InterPro" id="IPR050952">
    <property type="entry name" value="TRIM-NHL_E3_ligases"/>
</dbReference>
<evidence type="ECO:0000256" key="1">
    <source>
        <dbReference type="ARBA" id="ARBA00004141"/>
    </source>
</evidence>
<dbReference type="PROSITE" id="PS51125">
    <property type="entry name" value="NHL"/>
    <property type="match status" value="2"/>
</dbReference>
<feature type="transmembrane region" description="Helical" evidence="7">
    <location>
        <begin position="635"/>
        <end position="655"/>
    </location>
</feature>
<evidence type="ECO:0000256" key="5">
    <source>
        <dbReference type="ARBA" id="ARBA00023136"/>
    </source>
</evidence>
<evidence type="ECO:0000256" key="6">
    <source>
        <dbReference type="PROSITE-ProRule" id="PRU00504"/>
    </source>
</evidence>
<keyword evidence="5 7" id="KW-0472">Membrane</keyword>
<comment type="subcellular location">
    <subcellularLocation>
        <location evidence="1">Membrane</location>
        <topology evidence="1">Multi-pass membrane protein</topology>
    </subcellularLocation>
</comment>
<accession>A0A927H4L0</accession>
<evidence type="ECO:0000256" key="3">
    <source>
        <dbReference type="ARBA" id="ARBA00022737"/>
    </source>
</evidence>
<reference evidence="9" key="1">
    <citation type="submission" date="2020-09" db="EMBL/GenBank/DDBJ databases">
        <title>A novel bacterium of genus Paenibacillus, isolated from South China Sea.</title>
        <authorList>
            <person name="Huang H."/>
            <person name="Mo K."/>
            <person name="Hu Y."/>
        </authorList>
    </citation>
    <scope>NUCLEOTIDE SEQUENCE</scope>
    <source>
        <strain evidence="9">IB182493</strain>
    </source>
</reference>
<evidence type="ECO:0000313" key="10">
    <source>
        <dbReference type="Proteomes" id="UP000632125"/>
    </source>
</evidence>
<dbReference type="Proteomes" id="UP000632125">
    <property type="component" value="Unassembled WGS sequence"/>
</dbReference>
<organism evidence="9 10">
    <name type="scientific">Paenibacillus arenilitoris</name>
    <dbReference type="NCBI Taxonomy" id="2772299"/>
    <lineage>
        <taxon>Bacteria</taxon>
        <taxon>Bacillati</taxon>
        <taxon>Bacillota</taxon>
        <taxon>Bacilli</taxon>
        <taxon>Bacillales</taxon>
        <taxon>Paenibacillaceae</taxon>
        <taxon>Paenibacillus</taxon>
    </lineage>
</organism>
<feature type="transmembrane region" description="Helical" evidence="7">
    <location>
        <begin position="572"/>
        <end position="591"/>
    </location>
</feature>
<dbReference type="SUPFAM" id="SSF101898">
    <property type="entry name" value="NHL repeat"/>
    <property type="match status" value="1"/>
</dbReference>